<protein>
    <submittedName>
        <fullName evidence="3">VanZ family protein</fullName>
    </submittedName>
</protein>
<keyword evidence="1" id="KW-0812">Transmembrane</keyword>
<reference evidence="4" key="1">
    <citation type="journal article" date="2019" name="Int. J. Syst. Evol. Microbiol.">
        <title>The Global Catalogue of Microorganisms (GCM) 10K type strain sequencing project: providing services to taxonomists for standard genome sequencing and annotation.</title>
        <authorList>
            <consortium name="The Broad Institute Genomics Platform"/>
            <consortium name="The Broad Institute Genome Sequencing Center for Infectious Disease"/>
            <person name="Wu L."/>
            <person name="Ma J."/>
        </authorList>
    </citation>
    <scope>NUCLEOTIDE SEQUENCE [LARGE SCALE GENOMIC DNA]</scope>
    <source>
        <strain evidence="4">JCM 4738</strain>
    </source>
</reference>
<evidence type="ECO:0000313" key="4">
    <source>
        <dbReference type="Proteomes" id="UP001596483"/>
    </source>
</evidence>
<evidence type="ECO:0000313" key="3">
    <source>
        <dbReference type="EMBL" id="MFC7365184.1"/>
    </source>
</evidence>
<dbReference type="Pfam" id="PF04892">
    <property type="entry name" value="VanZ"/>
    <property type="match status" value="1"/>
</dbReference>
<evidence type="ECO:0000256" key="1">
    <source>
        <dbReference type="SAM" id="Phobius"/>
    </source>
</evidence>
<evidence type="ECO:0000259" key="2">
    <source>
        <dbReference type="Pfam" id="PF04892"/>
    </source>
</evidence>
<dbReference type="EMBL" id="JBHTCT010000025">
    <property type="protein sequence ID" value="MFC7365184.1"/>
    <property type="molecule type" value="Genomic_DNA"/>
</dbReference>
<keyword evidence="1" id="KW-0472">Membrane</keyword>
<accession>A0ABW2NFC9</accession>
<name>A0ABW2NFC9_9BACL</name>
<proteinExistence type="predicted"/>
<comment type="caution">
    <text evidence="3">The sequence shown here is derived from an EMBL/GenBank/DDBJ whole genome shotgun (WGS) entry which is preliminary data.</text>
</comment>
<sequence>MNEERNSSLPIYALLWAAVIIIATCTSDPRTFLFEAKVSYHIEFAPNFYELLITSDFNFNSKFYLVQKIGHFLSFGLLYVLLLTWIKRLGKAFVLCGLFALLTEVLQLFFGRNGRLYDVGIDLLGILLAYLICSYIKLATDARLAR</sequence>
<feature type="transmembrane region" description="Helical" evidence="1">
    <location>
        <begin position="116"/>
        <end position="136"/>
    </location>
</feature>
<dbReference type="RefSeq" id="WP_157294990.1">
    <property type="nucleotide sequence ID" value="NZ_JBHTCT010000025.1"/>
</dbReference>
<gene>
    <name evidence="3" type="ORF">ACFQQH_08660</name>
</gene>
<feature type="transmembrane region" description="Helical" evidence="1">
    <location>
        <begin position="93"/>
        <end position="110"/>
    </location>
</feature>
<keyword evidence="4" id="KW-1185">Reference proteome</keyword>
<feature type="domain" description="VanZ-like" evidence="2">
    <location>
        <begin position="11"/>
        <end position="135"/>
    </location>
</feature>
<dbReference type="Proteomes" id="UP001596483">
    <property type="component" value="Unassembled WGS sequence"/>
</dbReference>
<organism evidence="3 4">
    <name type="scientific">Bhargavaea changchunensis</name>
    <dbReference type="NCBI Taxonomy" id="2134037"/>
    <lineage>
        <taxon>Bacteria</taxon>
        <taxon>Bacillati</taxon>
        <taxon>Bacillota</taxon>
        <taxon>Bacilli</taxon>
        <taxon>Bacillales</taxon>
        <taxon>Caryophanaceae</taxon>
        <taxon>Bhargavaea</taxon>
    </lineage>
</organism>
<keyword evidence="1" id="KW-1133">Transmembrane helix</keyword>
<dbReference type="InterPro" id="IPR006976">
    <property type="entry name" value="VanZ-like"/>
</dbReference>
<feature type="transmembrane region" description="Helical" evidence="1">
    <location>
        <begin position="69"/>
        <end position="86"/>
    </location>
</feature>
<dbReference type="NCBIfam" id="NF037970">
    <property type="entry name" value="vanZ_1"/>
    <property type="match status" value="1"/>
</dbReference>